<keyword evidence="1" id="KW-0812">Transmembrane</keyword>
<dbReference type="AlphaFoldDB" id="A0A0K2UYV6"/>
<keyword evidence="1" id="KW-0472">Membrane</keyword>
<sequence length="62" mass="7731">MNLIWSPFIDIYISLVAKHIQLSYYLRIVNINSFYMINMLINYRLSYNFSSYIRKYEFRLTY</sequence>
<accession>A0A0K2UYV6</accession>
<name>A0A0K2UYV6_LEPSM</name>
<keyword evidence="1" id="KW-1133">Transmembrane helix</keyword>
<organism evidence="2">
    <name type="scientific">Lepeophtheirus salmonis</name>
    <name type="common">Salmon louse</name>
    <name type="synonym">Caligus salmonis</name>
    <dbReference type="NCBI Taxonomy" id="72036"/>
    <lineage>
        <taxon>Eukaryota</taxon>
        <taxon>Metazoa</taxon>
        <taxon>Ecdysozoa</taxon>
        <taxon>Arthropoda</taxon>
        <taxon>Crustacea</taxon>
        <taxon>Multicrustacea</taxon>
        <taxon>Hexanauplia</taxon>
        <taxon>Copepoda</taxon>
        <taxon>Siphonostomatoida</taxon>
        <taxon>Caligidae</taxon>
        <taxon>Lepeophtheirus</taxon>
    </lineage>
</organism>
<evidence type="ECO:0000256" key="1">
    <source>
        <dbReference type="SAM" id="Phobius"/>
    </source>
</evidence>
<reference evidence="2" key="1">
    <citation type="submission" date="2014-05" db="EMBL/GenBank/DDBJ databases">
        <authorList>
            <person name="Chronopoulou M."/>
        </authorList>
    </citation>
    <scope>NUCLEOTIDE SEQUENCE</scope>
    <source>
        <tissue evidence="2">Whole organism</tissue>
    </source>
</reference>
<proteinExistence type="predicted"/>
<protein>
    <submittedName>
        <fullName evidence="2">Uncharacterized protein</fullName>
    </submittedName>
</protein>
<dbReference type="EMBL" id="HACA01025525">
    <property type="protein sequence ID" value="CDW42886.1"/>
    <property type="molecule type" value="Transcribed_RNA"/>
</dbReference>
<feature type="transmembrane region" description="Helical" evidence="1">
    <location>
        <begin position="24"/>
        <end position="45"/>
    </location>
</feature>
<evidence type="ECO:0000313" key="2">
    <source>
        <dbReference type="EMBL" id="CDW42886.1"/>
    </source>
</evidence>